<comment type="caution">
    <text evidence="1">The sequence shown here is derived from an EMBL/GenBank/DDBJ whole genome shotgun (WGS) entry which is preliminary data.</text>
</comment>
<evidence type="ECO:0000313" key="2">
    <source>
        <dbReference type="Proteomes" id="UP001217089"/>
    </source>
</evidence>
<organism evidence="1 2">
    <name type="scientific">Tegillarca granosa</name>
    <name type="common">Malaysian cockle</name>
    <name type="synonym">Anadara granosa</name>
    <dbReference type="NCBI Taxonomy" id="220873"/>
    <lineage>
        <taxon>Eukaryota</taxon>
        <taxon>Metazoa</taxon>
        <taxon>Spiralia</taxon>
        <taxon>Lophotrochozoa</taxon>
        <taxon>Mollusca</taxon>
        <taxon>Bivalvia</taxon>
        <taxon>Autobranchia</taxon>
        <taxon>Pteriomorphia</taxon>
        <taxon>Arcoida</taxon>
        <taxon>Arcoidea</taxon>
        <taxon>Arcidae</taxon>
        <taxon>Tegillarca</taxon>
    </lineage>
</organism>
<reference evidence="1 2" key="1">
    <citation type="submission" date="2022-12" db="EMBL/GenBank/DDBJ databases">
        <title>Chromosome-level genome of Tegillarca granosa.</title>
        <authorList>
            <person name="Kim J."/>
        </authorList>
    </citation>
    <scope>NUCLEOTIDE SEQUENCE [LARGE SCALE GENOMIC DNA]</scope>
    <source>
        <strain evidence="1">Teg-2019</strain>
        <tissue evidence="1">Adductor muscle</tissue>
    </source>
</reference>
<protein>
    <submittedName>
        <fullName evidence="1">Uncharacterized protein</fullName>
    </submittedName>
</protein>
<keyword evidence="2" id="KW-1185">Reference proteome</keyword>
<evidence type="ECO:0000313" key="1">
    <source>
        <dbReference type="EMBL" id="KAJ8301440.1"/>
    </source>
</evidence>
<proteinExistence type="predicted"/>
<sequence length="72" mass="8262">MATFCVQNAGFIAMSLLKDSEGLIEYSECGRLYIRILLKHKKFAQNLVLLFLDRAVKMDKNIQHLLSFNGNQ</sequence>
<dbReference type="Proteomes" id="UP001217089">
    <property type="component" value="Unassembled WGS sequence"/>
</dbReference>
<accession>A0ABQ9EDB3</accession>
<name>A0ABQ9EDB3_TEGGR</name>
<gene>
    <name evidence="1" type="ORF">KUTeg_020427</name>
</gene>
<dbReference type="EMBL" id="JARBDR010000918">
    <property type="protein sequence ID" value="KAJ8301440.1"/>
    <property type="molecule type" value="Genomic_DNA"/>
</dbReference>